<keyword evidence="1" id="KW-0285">Flavoprotein</keyword>
<dbReference type="RefSeq" id="WP_093041482.1">
    <property type="nucleotide sequence ID" value="NZ_FNQR01000001.1"/>
</dbReference>
<name>A0A1H3W2G1_9BACI</name>
<organism evidence="4 5">
    <name type="scientific">Thalassobacillus cyri</name>
    <dbReference type="NCBI Taxonomy" id="571932"/>
    <lineage>
        <taxon>Bacteria</taxon>
        <taxon>Bacillati</taxon>
        <taxon>Bacillota</taxon>
        <taxon>Bacilli</taxon>
        <taxon>Bacillales</taxon>
        <taxon>Bacillaceae</taxon>
        <taxon>Thalassobacillus</taxon>
    </lineage>
</organism>
<evidence type="ECO:0000313" key="4">
    <source>
        <dbReference type="EMBL" id="SDZ81170.1"/>
    </source>
</evidence>
<reference evidence="4 5" key="1">
    <citation type="submission" date="2016-10" db="EMBL/GenBank/DDBJ databases">
        <authorList>
            <person name="de Groot N.N."/>
        </authorList>
    </citation>
    <scope>NUCLEOTIDE SEQUENCE [LARGE SCALE GENOMIC DNA]</scope>
    <source>
        <strain evidence="4 5">CCM7597</strain>
    </source>
</reference>
<dbReference type="GO" id="GO:0016491">
    <property type="term" value="F:oxidoreductase activity"/>
    <property type="evidence" value="ECO:0007669"/>
    <property type="project" value="InterPro"/>
</dbReference>
<dbReference type="AlphaFoldDB" id="A0A1H3W2G1"/>
<keyword evidence="2" id="KW-0288">FMN</keyword>
<dbReference type="OrthoDB" id="9805976at2"/>
<keyword evidence="5" id="KW-1185">Reference proteome</keyword>
<sequence>MKVGVIYGSTRENGNTELLSEEVVKNLPDVIRMDLKRYHYHDIIDQRHDKNGFSPVDDEYDQLIDQIIDCEVLIFATPIYWYGMSSVMKRFIDRWSQTVRDEKYPDFKEQMSQKQAYIIAVGGDEPRVKGLPLVQQFKYICEFIGLNYKGYLLGEGGKPGEILSDKTAIEDAHKLGEWIKG</sequence>
<protein>
    <submittedName>
        <fullName evidence="4">Multimeric flavodoxin WrbA</fullName>
    </submittedName>
</protein>
<evidence type="ECO:0000256" key="2">
    <source>
        <dbReference type="ARBA" id="ARBA00022643"/>
    </source>
</evidence>
<accession>A0A1H3W2G1</accession>
<dbReference type="STRING" id="571932.SAMN05421743_101290"/>
<dbReference type="Proteomes" id="UP000198584">
    <property type="component" value="Unassembled WGS sequence"/>
</dbReference>
<gene>
    <name evidence="4" type="ORF">SAMN05421743_101290</name>
</gene>
<proteinExistence type="predicted"/>
<dbReference type="Pfam" id="PF03358">
    <property type="entry name" value="FMN_red"/>
    <property type="match status" value="1"/>
</dbReference>
<dbReference type="PANTHER" id="PTHR43278">
    <property type="entry name" value="NAD(P)H-DEPENDENT FMN-CONTAINING OXIDOREDUCTASE YWQN-RELATED"/>
    <property type="match status" value="1"/>
</dbReference>
<evidence type="ECO:0000256" key="1">
    <source>
        <dbReference type="ARBA" id="ARBA00022630"/>
    </source>
</evidence>
<dbReference type="InterPro" id="IPR029039">
    <property type="entry name" value="Flavoprotein-like_sf"/>
</dbReference>
<feature type="domain" description="NADPH-dependent FMN reductase-like" evidence="3">
    <location>
        <begin position="1"/>
        <end position="124"/>
    </location>
</feature>
<dbReference type="InterPro" id="IPR005025">
    <property type="entry name" value="FMN_Rdtase-like_dom"/>
</dbReference>
<dbReference type="SUPFAM" id="SSF52218">
    <property type="entry name" value="Flavoproteins"/>
    <property type="match status" value="1"/>
</dbReference>
<dbReference type="PANTHER" id="PTHR43278:SF4">
    <property type="entry name" value="NAD(P)H-DEPENDENT FMN-CONTAINING OXIDOREDUCTASE YWQN-RELATED"/>
    <property type="match status" value="1"/>
</dbReference>
<dbReference type="EMBL" id="FNQR01000001">
    <property type="protein sequence ID" value="SDZ81170.1"/>
    <property type="molecule type" value="Genomic_DNA"/>
</dbReference>
<dbReference type="Gene3D" id="3.40.50.360">
    <property type="match status" value="1"/>
</dbReference>
<evidence type="ECO:0000313" key="5">
    <source>
        <dbReference type="Proteomes" id="UP000198584"/>
    </source>
</evidence>
<dbReference type="InterPro" id="IPR051796">
    <property type="entry name" value="ISF_SsuE-like"/>
</dbReference>
<evidence type="ECO:0000259" key="3">
    <source>
        <dbReference type="Pfam" id="PF03358"/>
    </source>
</evidence>